<evidence type="ECO:0000256" key="4">
    <source>
        <dbReference type="ARBA" id="ARBA00023136"/>
    </source>
</evidence>
<accession>A0A1I8AMY1</accession>
<protein>
    <submittedName>
        <fullName evidence="7">MARVEL domain-containing protein</fullName>
    </submittedName>
</protein>
<feature type="transmembrane region" description="Helical" evidence="5">
    <location>
        <begin position="29"/>
        <end position="53"/>
    </location>
</feature>
<dbReference type="Proteomes" id="UP000095287">
    <property type="component" value="Unplaced"/>
</dbReference>
<dbReference type="PANTHER" id="PTHR12479:SF10">
    <property type="entry name" value="LYSOSOMAL-ASSOCIATED TRANSMEMBRANE PROTEIN"/>
    <property type="match status" value="1"/>
</dbReference>
<keyword evidence="3 5" id="KW-1133">Transmembrane helix</keyword>
<keyword evidence="2 5" id="KW-0812">Transmembrane</keyword>
<evidence type="ECO:0000313" key="6">
    <source>
        <dbReference type="Proteomes" id="UP000095287"/>
    </source>
</evidence>
<sequence>MYITHARGVQYEPDYETRNKSCFCVHPKIAGILVGLLEVLQFLANLLLLIGAIIHHDQIWSIILTSIALVMICAMIAVLFIGILKNRPHFIYVHLLYLILSVVWYAIILTLVIISFFFTDTIIDVYDKKSNVREVAHAYIIVFVIVSTIMLLIRVYTVIVIRRLYRYVSCKHIALVNTQRNNYSGANSGRQYHRC</sequence>
<feature type="transmembrane region" description="Helical" evidence="5">
    <location>
        <begin position="95"/>
        <end position="118"/>
    </location>
</feature>
<evidence type="ECO:0000256" key="5">
    <source>
        <dbReference type="SAM" id="Phobius"/>
    </source>
</evidence>
<proteinExistence type="predicted"/>
<keyword evidence="4 5" id="KW-0472">Membrane</keyword>
<evidence type="ECO:0000256" key="1">
    <source>
        <dbReference type="ARBA" id="ARBA00004127"/>
    </source>
</evidence>
<comment type="subcellular location">
    <subcellularLocation>
        <location evidence="1">Endomembrane system</location>
        <topology evidence="1">Multi-pass membrane protein</topology>
    </subcellularLocation>
</comment>
<feature type="transmembrane region" description="Helical" evidence="5">
    <location>
        <begin position="59"/>
        <end position="83"/>
    </location>
</feature>
<evidence type="ECO:0000313" key="7">
    <source>
        <dbReference type="WBParaSite" id="L893_g7255.t1"/>
    </source>
</evidence>
<name>A0A1I8AMY1_9BILA</name>
<dbReference type="GO" id="GO:0005765">
    <property type="term" value="C:lysosomal membrane"/>
    <property type="evidence" value="ECO:0007669"/>
    <property type="project" value="TreeGrafter"/>
</dbReference>
<organism evidence="6 7">
    <name type="scientific">Steinernema glaseri</name>
    <dbReference type="NCBI Taxonomy" id="37863"/>
    <lineage>
        <taxon>Eukaryota</taxon>
        <taxon>Metazoa</taxon>
        <taxon>Ecdysozoa</taxon>
        <taxon>Nematoda</taxon>
        <taxon>Chromadorea</taxon>
        <taxon>Rhabditida</taxon>
        <taxon>Tylenchina</taxon>
        <taxon>Panagrolaimomorpha</taxon>
        <taxon>Strongyloidoidea</taxon>
        <taxon>Steinernematidae</taxon>
        <taxon>Steinernema</taxon>
    </lineage>
</organism>
<evidence type="ECO:0000256" key="2">
    <source>
        <dbReference type="ARBA" id="ARBA00022692"/>
    </source>
</evidence>
<evidence type="ECO:0000256" key="3">
    <source>
        <dbReference type="ARBA" id="ARBA00022989"/>
    </source>
</evidence>
<dbReference type="AlphaFoldDB" id="A0A1I8AMY1"/>
<dbReference type="WBParaSite" id="L893_g7255.t1">
    <property type="protein sequence ID" value="L893_g7255.t1"/>
    <property type="gene ID" value="L893_g7255"/>
</dbReference>
<keyword evidence="6" id="KW-1185">Reference proteome</keyword>
<dbReference type="InterPro" id="IPR051115">
    <property type="entry name" value="LAPTM_transporter"/>
</dbReference>
<dbReference type="PANTHER" id="PTHR12479">
    <property type="entry name" value="LYSOSOMAL-ASSOCIATED TRANSMEMBRANE PROTEIN"/>
    <property type="match status" value="1"/>
</dbReference>
<reference evidence="7" key="1">
    <citation type="submission" date="2016-11" db="UniProtKB">
        <authorList>
            <consortium name="WormBaseParasite"/>
        </authorList>
    </citation>
    <scope>IDENTIFICATION</scope>
</reference>
<dbReference type="GO" id="GO:0012505">
    <property type="term" value="C:endomembrane system"/>
    <property type="evidence" value="ECO:0007669"/>
    <property type="project" value="UniProtKB-SubCell"/>
</dbReference>
<feature type="transmembrane region" description="Helical" evidence="5">
    <location>
        <begin position="138"/>
        <end position="161"/>
    </location>
</feature>